<dbReference type="InterPro" id="IPR046483">
    <property type="entry name" value="DUF6576"/>
</dbReference>
<proteinExistence type="predicted"/>
<evidence type="ECO:0000256" key="3">
    <source>
        <dbReference type="ARBA" id="ARBA00022989"/>
    </source>
</evidence>
<feature type="domain" description="Peptidase S54 rhomboid" evidence="6">
    <location>
        <begin position="58"/>
        <end position="200"/>
    </location>
</feature>
<dbReference type="Proteomes" id="UP000702544">
    <property type="component" value="Unassembled WGS sequence"/>
</dbReference>
<evidence type="ECO:0000313" key="8">
    <source>
        <dbReference type="EMBL" id="NIR75510.1"/>
    </source>
</evidence>
<dbReference type="SUPFAM" id="SSF144091">
    <property type="entry name" value="Rhomboid-like"/>
    <property type="match status" value="1"/>
</dbReference>
<dbReference type="PANTHER" id="PTHR43066">
    <property type="entry name" value="RHOMBOID-RELATED PROTEIN"/>
    <property type="match status" value="1"/>
</dbReference>
<evidence type="ECO:0000313" key="9">
    <source>
        <dbReference type="Proteomes" id="UP000702544"/>
    </source>
</evidence>
<dbReference type="Gene3D" id="1.20.1540.10">
    <property type="entry name" value="Rhomboid-like"/>
    <property type="match status" value="1"/>
</dbReference>
<dbReference type="GO" id="GO:0016020">
    <property type="term" value="C:membrane"/>
    <property type="evidence" value="ECO:0007669"/>
    <property type="project" value="UniProtKB-SubCell"/>
</dbReference>
<comment type="subcellular location">
    <subcellularLocation>
        <location evidence="1">Membrane</location>
        <topology evidence="1">Multi-pass membrane protein</topology>
    </subcellularLocation>
</comment>
<evidence type="ECO:0000256" key="2">
    <source>
        <dbReference type="ARBA" id="ARBA00022692"/>
    </source>
</evidence>
<dbReference type="EMBL" id="JAACAK010000083">
    <property type="protein sequence ID" value="NIR75510.1"/>
    <property type="molecule type" value="Genomic_DNA"/>
</dbReference>
<feature type="transmembrane region" description="Helical" evidence="5">
    <location>
        <begin position="20"/>
        <end position="40"/>
    </location>
</feature>
<gene>
    <name evidence="8" type="ORF">GWO12_10455</name>
</gene>
<comment type="caution">
    <text evidence="8">The sequence shown here is derived from an EMBL/GenBank/DDBJ whole genome shotgun (WGS) entry which is preliminary data.</text>
</comment>
<feature type="transmembrane region" description="Helical" evidence="5">
    <location>
        <begin position="151"/>
        <end position="177"/>
    </location>
</feature>
<dbReference type="InterPro" id="IPR035952">
    <property type="entry name" value="Rhomboid-like_sf"/>
</dbReference>
<evidence type="ECO:0000259" key="6">
    <source>
        <dbReference type="Pfam" id="PF01694"/>
    </source>
</evidence>
<feature type="transmembrane region" description="Helical" evidence="5">
    <location>
        <begin position="126"/>
        <end position="144"/>
    </location>
</feature>
<dbReference type="GO" id="GO:0006508">
    <property type="term" value="P:proteolysis"/>
    <property type="evidence" value="ECO:0007669"/>
    <property type="project" value="UniProtKB-KW"/>
</dbReference>
<evidence type="ECO:0000259" key="7">
    <source>
        <dbReference type="Pfam" id="PF20216"/>
    </source>
</evidence>
<dbReference type="GO" id="GO:0004252">
    <property type="term" value="F:serine-type endopeptidase activity"/>
    <property type="evidence" value="ECO:0007669"/>
    <property type="project" value="InterPro"/>
</dbReference>
<feature type="transmembrane region" description="Helical" evidence="5">
    <location>
        <begin position="183"/>
        <end position="200"/>
    </location>
</feature>
<keyword evidence="2 5" id="KW-0812">Transmembrane</keyword>
<name>A0AAE5CCD1_9BACT</name>
<accession>A0AAE5CCD1</accession>
<dbReference type="AlphaFoldDB" id="A0AAE5CCD1"/>
<dbReference type="Pfam" id="PF20216">
    <property type="entry name" value="DUF6576"/>
    <property type="match status" value="1"/>
</dbReference>
<keyword evidence="8" id="KW-0645">Protease</keyword>
<dbReference type="SMART" id="SM01160">
    <property type="entry name" value="DUF1751"/>
    <property type="match status" value="1"/>
</dbReference>
<protein>
    <submittedName>
        <fullName evidence="8">Rhomboid family intramembrane serine protease</fullName>
    </submittedName>
</protein>
<evidence type="ECO:0000256" key="1">
    <source>
        <dbReference type="ARBA" id="ARBA00004141"/>
    </source>
</evidence>
<keyword evidence="8" id="KW-0378">Hydrolase</keyword>
<dbReference type="InterPro" id="IPR022764">
    <property type="entry name" value="Peptidase_S54_rhomboid_dom"/>
</dbReference>
<dbReference type="Pfam" id="PF01694">
    <property type="entry name" value="Rhomboid"/>
    <property type="match status" value="1"/>
</dbReference>
<keyword evidence="4 5" id="KW-0472">Membrane</keyword>
<dbReference type="PANTHER" id="PTHR43066:SF11">
    <property type="entry name" value="PEPTIDASE S54 RHOMBOID DOMAIN-CONTAINING PROTEIN"/>
    <property type="match status" value="1"/>
</dbReference>
<feature type="transmembrane region" description="Helical" evidence="5">
    <location>
        <begin position="98"/>
        <end position="120"/>
    </location>
</feature>
<feature type="domain" description="DUF6576" evidence="7">
    <location>
        <begin position="249"/>
        <end position="279"/>
    </location>
</feature>
<reference evidence="8 9" key="1">
    <citation type="submission" date="2020-01" db="EMBL/GenBank/DDBJ databases">
        <title>Genomes assembled from Gulf of Kutch pelagic sediment metagenomes.</title>
        <authorList>
            <person name="Chandrashekar M."/>
            <person name="Mahajan M.S."/>
            <person name="Dave K.J."/>
            <person name="Vatsa P."/>
            <person name="Nathani N.M."/>
        </authorList>
    </citation>
    <scope>NUCLEOTIDE SEQUENCE [LARGE SCALE GENOMIC DNA]</scope>
    <source>
        <strain evidence="8">KS3-K002</strain>
    </source>
</reference>
<sequence length="288" mass="32641">MRTAFRSGGISFGYRLTPWVKRLIIANAVFWLLTWTRLIPLELAVEYLGFTASEALKEPWTIITYMFVHGNFFHVFLNMLMLFFFGPPLEERWGGKEFLKYYAICGVAGALFNVGAMAFGLGTGNIPIVGASGAIYGIMLAYALNWPNSLVWIYAIFPIKVKYLVIILGAMTFFSAFGGASDGIAHFAHLGGLVVGYIYLKKGWRVQLHWEGLKKRLRKRKLTVISGQSNGDARRRSTRSDEETRMLEAVDKLLDKIAAHGIDSLTPEERRFLDDVSRRRQRQHGVRH</sequence>
<feature type="transmembrane region" description="Helical" evidence="5">
    <location>
        <begin position="60"/>
        <end position="86"/>
    </location>
</feature>
<evidence type="ECO:0000256" key="5">
    <source>
        <dbReference type="SAM" id="Phobius"/>
    </source>
</evidence>
<organism evidence="8 9">
    <name type="scientific">Candidatus Kutchimonas denitrificans</name>
    <dbReference type="NCBI Taxonomy" id="3056748"/>
    <lineage>
        <taxon>Bacteria</taxon>
        <taxon>Pseudomonadati</taxon>
        <taxon>Gemmatimonadota</taxon>
        <taxon>Gemmatimonadia</taxon>
        <taxon>Candidatus Palauibacterales</taxon>
        <taxon>Candidatus Palauibacteraceae</taxon>
        <taxon>Candidatus Kutchimonas</taxon>
    </lineage>
</organism>
<evidence type="ECO:0000256" key="4">
    <source>
        <dbReference type="ARBA" id="ARBA00023136"/>
    </source>
</evidence>
<keyword evidence="3 5" id="KW-1133">Transmembrane helix</keyword>